<dbReference type="AlphaFoldDB" id="A0A557NU80"/>
<reference evidence="1 2" key="1">
    <citation type="submission" date="2019-07" db="EMBL/GenBank/DDBJ databases">
        <title>The draft genome sequence of Vibrio algivorus M1486.</title>
        <authorList>
            <person name="Meng X."/>
        </authorList>
    </citation>
    <scope>NUCLEOTIDE SEQUENCE [LARGE SCALE GENOMIC DNA]</scope>
    <source>
        <strain evidence="1 2">M1486</strain>
    </source>
</reference>
<name>A0A557NU80_9VIBR</name>
<dbReference type="EMBL" id="VMKJ01000067">
    <property type="protein sequence ID" value="TVO31887.1"/>
    <property type="molecule type" value="Genomic_DNA"/>
</dbReference>
<evidence type="ECO:0000313" key="1">
    <source>
        <dbReference type="EMBL" id="TVO31887.1"/>
    </source>
</evidence>
<sequence>MSWRNKIGTCFGMVDKKFALHPSDAKSAALLLNEASQEGVGFEEFCNELKNWMINQECTAEHINEQMIRIEDLSSYFQYD</sequence>
<comment type="caution">
    <text evidence="1">The sequence shown here is derived from an EMBL/GenBank/DDBJ whole genome shotgun (WGS) entry which is preliminary data.</text>
</comment>
<evidence type="ECO:0000313" key="2">
    <source>
        <dbReference type="Proteomes" id="UP000319828"/>
    </source>
</evidence>
<gene>
    <name evidence="1" type="ORF">FOF44_17645</name>
</gene>
<dbReference type="OrthoDB" id="8482138at2"/>
<dbReference type="RefSeq" id="WP_144389232.1">
    <property type="nucleotide sequence ID" value="NZ_CANNCB010000110.1"/>
</dbReference>
<dbReference type="Proteomes" id="UP000319828">
    <property type="component" value="Unassembled WGS sequence"/>
</dbReference>
<proteinExistence type="predicted"/>
<organism evidence="1 2">
    <name type="scientific">Vibrio algivorus</name>
    <dbReference type="NCBI Taxonomy" id="1667024"/>
    <lineage>
        <taxon>Bacteria</taxon>
        <taxon>Pseudomonadati</taxon>
        <taxon>Pseudomonadota</taxon>
        <taxon>Gammaproteobacteria</taxon>
        <taxon>Vibrionales</taxon>
        <taxon>Vibrionaceae</taxon>
        <taxon>Vibrio</taxon>
    </lineage>
</organism>
<protein>
    <submittedName>
        <fullName evidence="1">Uncharacterized protein</fullName>
    </submittedName>
</protein>
<accession>A0A557NU80</accession>